<gene>
    <name evidence="1" type="ORF">N47_J04100</name>
</gene>
<sequence>MYNNLHLEILFLHLEILFYFTQNTEFYINFELKSLSYKWNSHWDIIAIVINLFRYPITTKKSEY</sequence>
<reference evidence="1" key="1">
    <citation type="journal article" date="2011" name="Environ. Microbiol.">
        <title>Genomic insights into the metabolic potential of the polycyclic aromatic hydrocarbon degrading sulfate-reducing Deltaproteobacterium N47.</title>
        <authorList>
            <person name="Bergmann F."/>
            <person name="Selesi D."/>
            <person name="Weinmaier T."/>
            <person name="Tischler P."/>
            <person name="Rattei T."/>
            <person name="Meckenstock R.U."/>
        </authorList>
    </citation>
    <scope>NUCLEOTIDE SEQUENCE</scope>
</reference>
<name>E1YFT5_9BACT</name>
<proteinExistence type="predicted"/>
<accession>E1YFT5</accession>
<evidence type="ECO:0000313" key="1">
    <source>
        <dbReference type="EMBL" id="CBX29429.1"/>
    </source>
</evidence>
<dbReference type="AlphaFoldDB" id="E1YFT5"/>
<protein>
    <submittedName>
        <fullName evidence="1">Uncharacterized protein</fullName>
    </submittedName>
</protein>
<dbReference type="EMBL" id="FR695872">
    <property type="protein sequence ID" value="CBX29429.1"/>
    <property type="molecule type" value="Genomic_DNA"/>
</dbReference>
<organism evidence="1">
    <name type="scientific">uncultured Desulfobacterium sp</name>
    <dbReference type="NCBI Taxonomy" id="201089"/>
    <lineage>
        <taxon>Bacteria</taxon>
        <taxon>Pseudomonadati</taxon>
        <taxon>Thermodesulfobacteriota</taxon>
        <taxon>Desulfobacteria</taxon>
        <taxon>Desulfobacterales</taxon>
        <taxon>Desulfobacteriaceae</taxon>
        <taxon>Desulfobacterium</taxon>
        <taxon>environmental samples</taxon>
    </lineage>
</organism>